<reference evidence="3" key="2">
    <citation type="submission" date="2020-01" db="EMBL/GenBank/DDBJ databases">
        <title>Complete genome investigation of Xanthomonas oryzae strains.</title>
        <authorList>
            <person name="Kaur A."/>
            <person name="Bansal K."/>
            <person name="Patil P.B."/>
        </authorList>
    </citation>
    <scope>NUCLEOTIDE SEQUENCE</scope>
    <source>
        <strain evidence="3">IXO792</strain>
    </source>
</reference>
<proteinExistence type="predicted"/>
<dbReference type="AlphaFoldDB" id="A0AAJ5SQD5"/>
<dbReference type="Proteomes" id="UP000187097">
    <property type="component" value="Chromosome"/>
</dbReference>
<dbReference type="InterPro" id="IPR028904">
    <property type="entry name" value="Tox-REase-5_dom"/>
</dbReference>
<feature type="region of interest" description="Disordered" evidence="1">
    <location>
        <begin position="1"/>
        <end position="33"/>
    </location>
</feature>
<gene>
    <name evidence="3" type="ORF">IXO792_23365</name>
</gene>
<evidence type="ECO:0000313" key="4">
    <source>
        <dbReference type="Proteomes" id="UP000187097"/>
    </source>
</evidence>
<feature type="domain" description="Tox-REase-5" evidence="2">
    <location>
        <begin position="134"/>
        <end position="212"/>
    </location>
</feature>
<accession>A0AAJ5SQD5</accession>
<dbReference type="EMBL" id="CP047493">
    <property type="protein sequence ID" value="UXW03297.1"/>
    <property type="molecule type" value="Genomic_DNA"/>
</dbReference>
<evidence type="ECO:0000313" key="3">
    <source>
        <dbReference type="EMBL" id="UXW03297.1"/>
    </source>
</evidence>
<protein>
    <recommendedName>
        <fullName evidence="2">Tox-REase-5 domain-containing protein</fullName>
    </recommendedName>
</protein>
<dbReference type="RefSeq" id="WP_075239572.1">
    <property type="nucleotide sequence ID" value="NZ_CP031462.1"/>
</dbReference>
<sequence length="235" mass="26334">MVAVPVPIPPPPITRPGGWDPSQTDPLGGPTVGQVWNKLKDALGVKPDTKAEPRVEAREADCSQTSNRNQCNSCKLAQGVMTPANYTININQYDNFDYQLQIANMSAAPERFVYTYGGSTLDRTRLRVLGGKNQITISEWNYGGVGFDGFWRGQCTVVEAKAEYAQFFTESALPRWPFVRKKIIGGWIDQKNRQRSKVTEAGSPAKLQWHFKYKTCYLAATRAFRTDATICRYTP</sequence>
<reference evidence="3" key="1">
    <citation type="submission" date="2015-01" db="EMBL/GenBank/DDBJ databases">
        <authorList>
            <person name="Midha S."/>
            <person name="Anil M.G."/>
            <person name="Mishra D."/>
            <person name="Brahma K."/>
            <person name="Laha G.S."/>
            <person name="Sundaram R.M."/>
            <person name="Sonti R.V."/>
            <person name="Patil P.B."/>
        </authorList>
    </citation>
    <scope>NUCLEOTIDE SEQUENCE</scope>
    <source>
        <strain evidence="3">IXO792</strain>
    </source>
</reference>
<dbReference type="Pfam" id="PF15648">
    <property type="entry name" value="Tox-REase-5"/>
    <property type="match status" value="1"/>
</dbReference>
<evidence type="ECO:0000256" key="1">
    <source>
        <dbReference type="SAM" id="MobiDB-lite"/>
    </source>
</evidence>
<organism evidence="3 4">
    <name type="scientific">Xanthomonas oryzae pv. oryzae</name>
    <dbReference type="NCBI Taxonomy" id="64187"/>
    <lineage>
        <taxon>Bacteria</taxon>
        <taxon>Pseudomonadati</taxon>
        <taxon>Pseudomonadota</taxon>
        <taxon>Gammaproteobacteria</taxon>
        <taxon>Lysobacterales</taxon>
        <taxon>Lysobacteraceae</taxon>
        <taxon>Xanthomonas</taxon>
    </lineage>
</organism>
<name>A0AAJ5SQD5_XANOO</name>
<feature type="compositionally biased region" description="Pro residues" evidence="1">
    <location>
        <begin position="1"/>
        <end position="14"/>
    </location>
</feature>
<evidence type="ECO:0000259" key="2">
    <source>
        <dbReference type="Pfam" id="PF15648"/>
    </source>
</evidence>